<organism evidence="3 4">
    <name type="scientific">Ascaris lumbricoides</name>
    <name type="common">Giant roundworm</name>
    <dbReference type="NCBI Taxonomy" id="6252"/>
    <lineage>
        <taxon>Eukaryota</taxon>
        <taxon>Metazoa</taxon>
        <taxon>Ecdysozoa</taxon>
        <taxon>Nematoda</taxon>
        <taxon>Chromadorea</taxon>
        <taxon>Rhabditida</taxon>
        <taxon>Spirurina</taxon>
        <taxon>Ascaridomorpha</taxon>
        <taxon>Ascaridoidea</taxon>
        <taxon>Ascarididae</taxon>
        <taxon>Ascaris</taxon>
    </lineage>
</organism>
<dbReference type="PANTHER" id="PTHR21021">
    <property type="entry name" value="GAF/PUTATIVE CYTOSKELETAL PROTEIN"/>
    <property type="match status" value="1"/>
</dbReference>
<dbReference type="WBParaSite" id="ALUE_0001308201-mRNA-1">
    <property type="protein sequence ID" value="ALUE_0001308201-mRNA-1"/>
    <property type="gene ID" value="ALUE_0001308201"/>
</dbReference>
<dbReference type="InterPro" id="IPR007303">
    <property type="entry name" value="TIP41-like"/>
</dbReference>
<proteinExistence type="inferred from homology"/>
<evidence type="ECO:0000256" key="2">
    <source>
        <dbReference type="ARBA" id="ARBA00018951"/>
    </source>
</evidence>
<comment type="similarity">
    <text evidence="1">Belongs to the TIP41 family.</text>
</comment>
<name>A0A9J2PT00_ASCLU</name>
<reference evidence="4" key="1">
    <citation type="submission" date="2023-03" db="UniProtKB">
        <authorList>
            <consortium name="WormBaseParasite"/>
        </authorList>
    </citation>
    <scope>IDENTIFICATION</scope>
</reference>
<dbReference type="AlphaFoldDB" id="A0A9J2PT00"/>
<evidence type="ECO:0000313" key="3">
    <source>
        <dbReference type="Proteomes" id="UP000036681"/>
    </source>
</evidence>
<dbReference type="Pfam" id="PF04176">
    <property type="entry name" value="TIP41"/>
    <property type="match status" value="1"/>
</dbReference>
<dbReference type="GO" id="GO:0005829">
    <property type="term" value="C:cytosol"/>
    <property type="evidence" value="ECO:0007669"/>
    <property type="project" value="TreeGrafter"/>
</dbReference>
<evidence type="ECO:0000313" key="4">
    <source>
        <dbReference type="WBParaSite" id="ALUE_0001308201-mRNA-1"/>
    </source>
</evidence>
<evidence type="ECO:0000256" key="1">
    <source>
        <dbReference type="ARBA" id="ARBA00006658"/>
    </source>
</evidence>
<sequence length="348" mass="39478">MHQSDASQTVPLGRSLRFAAKQWIRQPGKVLTAALFNPEYSKEYVLTGGQDAPDGKSYTNELTSASRIVKNKTAVTSKVLNSAFVEETGYFDGFIIRAIRDHILSSVCHHETTKDDSSFENCKVCEYRAKLSLPHLPDMVFPNNVLMIQGISRPDVKIFFNALDALRMVDAATLPEVQVGPSVVWQQSRMGAAAVRQFSSPFDWTYSTDYQGTVEGFKVEPTAEAIDMDKLTRRDPIYFYSQVALYEDELADHGCAQLNVRIRVMPTCFFLLSRFYLRVDGVMLRICDTRLYGENNSGYFIREWSKREAKYTELSSSVLEYVLEPSAIWQHIPVIDFNRTKLTIPVDG</sequence>
<dbReference type="PANTHER" id="PTHR21021:SF16">
    <property type="entry name" value="TIP41-LIKE PROTEIN"/>
    <property type="match status" value="1"/>
</dbReference>
<dbReference type="InterPro" id="IPR051330">
    <property type="entry name" value="Phosphatase_reg/MetRdx"/>
</dbReference>
<protein>
    <recommendedName>
        <fullName evidence="2">TIP41-like protein</fullName>
    </recommendedName>
</protein>
<dbReference type="Proteomes" id="UP000036681">
    <property type="component" value="Unplaced"/>
</dbReference>
<keyword evidence="3" id="KW-1185">Reference proteome</keyword>
<accession>A0A9J2PT00</accession>
<dbReference type="GO" id="GO:0031929">
    <property type="term" value="P:TOR signaling"/>
    <property type="evidence" value="ECO:0007669"/>
    <property type="project" value="TreeGrafter"/>
</dbReference>